<comment type="subunit">
    <text evidence="14">Interacts with EME1.</text>
</comment>
<dbReference type="InterPro" id="IPR011335">
    <property type="entry name" value="Restrct_endonuc-II-like"/>
</dbReference>
<evidence type="ECO:0000256" key="6">
    <source>
        <dbReference type="ARBA" id="ARBA00022759"/>
    </source>
</evidence>
<keyword evidence="13" id="KW-0469">Meiosis</keyword>
<feature type="compositionally biased region" description="Basic and acidic residues" evidence="15">
    <location>
        <begin position="804"/>
        <end position="819"/>
    </location>
</feature>
<feature type="domain" description="ERCC4" evidence="16">
    <location>
        <begin position="522"/>
        <end position="623"/>
    </location>
</feature>
<dbReference type="Proteomes" id="UP001182556">
    <property type="component" value="Unassembled WGS sequence"/>
</dbReference>
<keyword evidence="18" id="KW-1185">Reference proteome</keyword>
<dbReference type="GO" id="GO:0031573">
    <property type="term" value="P:mitotic intra-S DNA damage checkpoint signaling"/>
    <property type="evidence" value="ECO:0007669"/>
    <property type="project" value="TreeGrafter"/>
</dbReference>
<dbReference type="EC" id="3.1.22.-" evidence="14"/>
<comment type="cofactor">
    <cofactor evidence="1 14">
        <name>Mg(2+)</name>
        <dbReference type="ChEBI" id="CHEBI:18420"/>
    </cofactor>
</comment>
<dbReference type="GO" id="GO:0008821">
    <property type="term" value="F:crossover junction DNA endonuclease activity"/>
    <property type="evidence" value="ECO:0007669"/>
    <property type="project" value="UniProtKB-UniRule"/>
</dbReference>
<dbReference type="FunFam" id="1.10.10.10:FF:000307">
    <property type="entry name" value="Crossover junction endonuclease MUS81"/>
    <property type="match status" value="1"/>
</dbReference>
<dbReference type="CDD" id="cd21036">
    <property type="entry name" value="WH_MUS81"/>
    <property type="match status" value="1"/>
</dbReference>
<dbReference type="Pfam" id="PF21136">
    <property type="entry name" value="WHD_MUS81"/>
    <property type="match status" value="1"/>
</dbReference>
<dbReference type="Pfam" id="PF14716">
    <property type="entry name" value="HHH_8"/>
    <property type="match status" value="1"/>
</dbReference>
<dbReference type="GO" id="GO:0000712">
    <property type="term" value="P:resolution of meiotic recombination intermediates"/>
    <property type="evidence" value="ECO:0007669"/>
    <property type="project" value="UniProtKB-ARBA"/>
</dbReference>
<evidence type="ECO:0000256" key="14">
    <source>
        <dbReference type="RuleBase" id="RU369042"/>
    </source>
</evidence>
<dbReference type="InterPro" id="IPR036388">
    <property type="entry name" value="WH-like_DNA-bd_sf"/>
</dbReference>
<feature type="region of interest" description="Disordered" evidence="15">
    <location>
        <begin position="81"/>
        <end position="135"/>
    </location>
</feature>
<dbReference type="FunFam" id="3.40.50.10130:FF:000003">
    <property type="entry name" value="Crossover junction endonuclease MUS81"/>
    <property type="match status" value="1"/>
</dbReference>
<evidence type="ECO:0000256" key="3">
    <source>
        <dbReference type="ARBA" id="ARBA00010015"/>
    </source>
</evidence>
<evidence type="ECO:0000256" key="1">
    <source>
        <dbReference type="ARBA" id="ARBA00001946"/>
    </source>
</evidence>
<dbReference type="GO" id="GO:0000727">
    <property type="term" value="P:double-strand break repair via break-induced replication"/>
    <property type="evidence" value="ECO:0007669"/>
    <property type="project" value="UniProtKB-UniRule"/>
</dbReference>
<dbReference type="InterPro" id="IPR047416">
    <property type="entry name" value="XPF_nuclease_Mus81"/>
</dbReference>
<dbReference type="SMART" id="SM00891">
    <property type="entry name" value="ERCC4"/>
    <property type="match status" value="1"/>
</dbReference>
<comment type="caution">
    <text evidence="17">The sequence shown here is derived from an EMBL/GenBank/DDBJ whole genome shotgun (WGS) entry which is preliminary data.</text>
</comment>
<keyword evidence="9 14" id="KW-0460">Magnesium</keyword>
<dbReference type="GO" id="GO:0046872">
    <property type="term" value="F:metal ion binding"/>
    <property type="evidence" value="ECO:0007669"/>
    <property type="project" value="UniProtKB-UniRule"/>
</dbReference>
<evidence type="ECO:0000256" key="8">
    <source>
        <dbReference type="ARBA" id="ARBA00022801"/>
    </source>
</evidence>
<dbReference type="AlphaFoldDB" id="A0AAD9FRL2"/>
<evidence type="ECO:0000256" key="4">
    <source>
        <dbReference type="ARBA" id="ARBA00022722"/>
    </source>
</evidence>
<dbReference type="InterPro" id="IPR042530">
    <property type="entry name" value="EME1/EME2_C"/>
</dbReference>
<evidence type="ECO:0000256" key="15">
    <source>
        <dbReference type="SAM" id="MobiDB-lite"/>
    </source>
</evidence>
<keyword evidence="4 14" id="KW-0540">Nuclease</keyword>
<proteinExistence type="inferred from homology"/>
<dbReference type="Gene3D" id="1.10.150.670">
    <property type="entry name" value="Crossover junction endonuclease EME1, DNA-binding domain"/>
    <property type="match status" value="1"/>
</dbReference>
<evidence type="ECO:0000256" key="7">
    <source>
        <dbReference type="ARBA" id="ARBA00022763"/>
    </source>
</evidence>
<keyword evidence="6 14" id="KW-0255">Endonuclease</keyword>
<reference evidence="17" key="1">
    <citation type="submission" date="2023-02" db="EMBL/GenBank/DDBJ databases">
        <title>Identification and recombinant expression of a fungal hydrolase from Papiliotrema laurentii that hydrolyzes apple cutin and clears colloidal polyester polyurethane.</title>
        <authorList>
            <consortium name="DOE Joint Genome Institute"/>
            <person name="Roman V.A."/>
            <person name="Bojanowski C."/>
            <person name="Crable B.R."/>
            <person name="Wagner D.N."/>
            <person name="Hung C.S."/>
            <person name="Nadeau L.J."/>
            <person name="Schratz L."/>
            <person name="Haridas S."/>
            <person name="Pangilinan J."/>
            <person name="Lipzen A."/>
            <person name="Na H."/>
            <person name="Yan M."/>
            <person name="Ng V."/>
            <person name="Grigoriev I.V."/>
            <person name="Spatafora J.W."/>
            <person name="Barlow D."/>
            <person name="Biffinger J."/>
            <person name="Kelley-Loughnane N."/>
            <person name="Varaljay V.A."/>
            <person name="Crookes-Goodson W.J."/>
        </authorList>
    </citation>
    <scope>NUCLEOTIDE SEQUENCE</scope>
    <source>
        <strain evidence="17">5307AH</strain>
    </source>
</reference>
<dbReference type="GO" id="GO:0031297">
    <property type="term" value="P:replication fork processing"/>
    <property type="evidence" value="ECO:0007669"/>
    <property type="project" value="UniProtKB-ARBA"/>
</dbReference>
<evidence type="ECO:0000256" key="13">
    <source>
        <dbReference type="ARBA" id="ARBA00023254"/>
    </source>
</evidence>
<evidence type="ECO:0000256" key="2">
    <source>
        <dbReference type="ARBA" id="ARBA00004123"/>
    </source>
</evidence>
<feature type="region of interest" description="Disordered" evidence="15">
    <location>
        <begin position="771"/>
        <end position="819"/>
    </location>
</feature>
<dbReference type="FunFam" id="1.10.150.110:FF:000001">
    <property type="entry name" value="Putative Crossover junction endonuclease MUS81"/>
    <property type="match status" value="1"/>
</dbReference>
<protein>
    <recommendedName>
        <fullName evidence="14">Crossover junction endonuclease MUS81</fullName>
        <ecNumber evidence="14">3.1.22.-</ecNumber>
    </recommendedName>
</protein>
<dbReference type="InterPro" id="IPR033309">
    <property type="entry name" value="Mus81"/>
</dbReference>
<keyword evidence="12 14" id="KW-0539">Nucleus</keyword>
<evidence type="ECO:0000313" key="18">
    <source>
        <dbReference type="Proteomes" id="UP001182556"/>
    </source>
</evidence>
<dbReference type="Gene3D" id="3.40.50.10130">
    <property type="match status" value="1"/>
</dbReference>
<evidence type="ECO:0000259" key="16">
    <source>
        <dbReference type="SMART" id="SM00891"/>
    </source>
</evidence>
<dbReference type="Gene3D" id="1.10.10.10">
    <property type="entry name" value="Winged helix-like DNA-binding domain superfamily/Winged helix DNA-binding domain"/>
    <property type="match status" value="1"/>
</dbReference>
<accession>A0AAD9FRL2</accession>
<dbReference type="GO" id="GO:0048257">
    <property type="term" value="F:3'-flap endonuclease activity"/>
    <property type="evidence" value="ECO:0007669"/>
    <property type="project" value="TreeGrafter"/>
</dbReference>
<dbReference type="SUPFAM" id="SSF52980">
    <property type="entry name" value="Restriction endonuclease-like"/>
    <property type="match status" value="1"/>
</dbReference>
<dbReference type="InterPro" id="IPR047417">
    <property type="entry name" value="WHD_MUS81"/>
</dbReference>
<dbReference type="GO" id="GO:0003677">
    <property type="term" value="F:DNA binding"/>
    <property type="evidence" value="ECO:0007669"/>
    <property type="project" value="UniProtKB-UniRule"/>
</dbReference>
<dbReference type="InterPro" id="IPR027421">
    <property type="entry name" value="DNA_pol_lamdba_lyase_dom_sf"/>
</dbReference>
<comment type="similarity">
    <text evidence="3 14">Belongs to the XPF family.</text>
</comment>
<keyword evidence="11 14" id="KW-0234">DNA repair</keyword>
<organism evidence="17 18">
    <name type="scientific">Papiliotrema laurentii</name>
    <name type="common">Cryptococcus laurentii</name>
    <dbReference type="NCBI Taxonomy" id="5418"/>
    <lineage>
        <taxon>Eukaryota</taxon>
        <taxon>Fungi</taxon>
        <taxon>Dikarya</taxon>
        <taxon>Basidiomycota</taxon>
        <taxon>Agaricomycotina</taxon>
        <taxon>Tremellomycetes</taxon>
        <taxon>Tremellales</taxon>
        <taxon>Rhynchogastremaceae</taxon>
        <taxon>Papiliotrema</taxon>
    </lineage>
</organism>
<keyword evidence="10 14" id="KW-0233">DNA recombination</keyword>
<feature type="region of interest" description="Disordered" evidence="15">
    <location>
        <begin position="369"/>
        <end position="423"/>
    </location>
</feature>
<comment type="subcellular location">
    <subcellularLocation>
        <location evidence="2 14">Nucleus</location>
    </subcellularLocation>
</comment>
<dbReference type="Gene3D" id="1.10.150.110">
    <property type="entry name" value="DNA polymerase beta, N-terminal domain-like"/>
    <property type="match status" value="1"/>
</dbReference>
<dbReference type="InterPro" id="IPR010996">
    <property type="entry name" value="HHH_MUS81"/>
</dbReference>
<dbReference type="PANTHER" id="PTHR13451:SF0">
    <property type="entry name" value="CROSSOVER JUNCTION ENDONUCLEASE MUS81"/>
    <property type="match status" value="1"/>
</dbReference>
<dbReference type="CDD" id="cd20074">
    <property type="entry name" value="XPF_nuclease_Mus81"/>
    <property type="match status" value="1"/>
</dbReference>
<evidence type="ECO:0000256" key="5">
    <source>
        <dbReference type="ARBA" id="ARBA00022723"/>
    </source>
</evidence>
<feature type="compositionally biased region" description="Low complexity" evidence="15">
    <location>
        <begin position="779"/>
        <end position="795"/>
    </location>
</feature>
<keyword evidence="7 14" id="KW-0227">DNA damage</keyword>
<dbReference type="GO" id="GO:0005634">
    <property type="term" value="C:nucleus"/>
    <property type="evidence" value="ECO:0007669"/>
    <property type="project" value="UniProtKB-SubCell"/>
</dbReference>
<dbReference type="InterPro" id="IPR006166">
    <property type="entry name" value="ERCC4_domain"/>
</dbReference>
<gene>
    <name evidence="17" type="ORF">DB88DRAFT_437873</name>
</gene>
<evidence type="ECO:0000313" key="17">
    <source>
        <dbReference type="EMBL" id="KAK1924961.1"/>
    </source>
</evidence>
<dbReference type="EMBL" id="JAODAN010000004">
    <property type="protein sequence ID" value="KAK1924961.1"/>
    <property type="molecule type" value="Genomic_DNA"/>
</dbReference>
<dbReference type="Pfam" id="PF02732">
    <property type="entry name" value="ERCC4"/>
    <property type="match status" value="1"/>
</dbReference>
<feature type="compositionally biased region" description="Polar residues" evidence="15">
    <location>
        <begin position="413"/>
        <end position="423"/>
    </location>
</feature>
<keyword evidence="8 14" id="KW-0378">Hydrolase</keyword>
<dbReference type="SUPFAM" id="SSF47802">
    <property type="entry name" value="DNA polymerase beta, N-terminal domain-like"/>
    <property type="match status" value="1"/>
</dbReference>
<evidence type="ECO:0000256" key="10">
    <source>
        <dbReference type="ARBA" id="ARBA00023172"/>
    </source>
</evidence>
<comment type="function">
    <text evidence="14">Interacts with EME1 to form a DNA structure-specific endonuclease with substrate preference for branched DNA structures with a 5'-end at the branch nick. Typical substrates include 3'-flap structures, D-loops, replication forks and nicked Holliday junctions. May be required in mitosis for the processing of stalled or collapsed replication fork intermediates. May be required in meiosis for the repair of meiosis-specific double strand breaks subsequent to single-end invasion (SEI).</text>
</comment>
<evidence type="ECO:0000256" key="9">
    <source>
        <dbReference type="ARBA" id="ARBA00022842"/>
    </source>
</evidence>
<name>A0AAD9FRL2_PAPLA</name>
<dbReference type="GO" id="GO:0048476">
    <property type="term" value="C:Holliday junction resolvase complex"/>
    <property type="evidence" value="ECO:0007669"/>
    <property type="project" value="UniProtKB-UniRule"/>
</dbReference>
<dbReference type="GO" id="GO:0006308">
    <property type="term" value="P:DNA catabolic process"/>
    <property type="evidence" value="ECO:0007669"/>
    <property type="project" value="UniProtKB-UniRule"/>
</dbReference>
<keyword evidence="5 14" id="KW-0479">Metal-binding</keyword>
<dbReference type="PANTHER" id="PTHR13451">
    <property type="entry name" value="CLASS II CROSSOVER JUNCTION ENDONUCLEASE MUS81"/>
    <property type="match status" value="1"/>
</dbReference>
<evidence type="ECO:0000256" key="12">
    <source>
        <dbReference type="ARBA" id="ARBA00023242"/>
    </source>
</evidence>
<feature type="compositionally biased region" description="Polar residues" evidence="15">
    <location>
        <begin position="377"/>
        <end position="391"/>
    </location>
</feature>
<evidence type="ECO:0000256" key="11">
    <source>
        <dbReference type="ARBA" id="ARBA00023204"/>
    </source>
</evidence>
<sequence length="840" mass="92999">MPPKSQCGNPLFLQWVEELRDQAKERGSKAFESYSKAARSLAICPVPYPRPRDLIVLAGIGAKTISILEAKWKKYCEENGLPHPGSPESAMGKDEGKGKVSSFDFGSDEGTGSEADAPVPPPAKKRKPAKPKTYIPQKGSGGYGILLGLVLAIENPEVNTQVYLTKSELIRKAQPYSDASYDHSEKGTYFTAWNSMKTLVGKGYVYVTGNPHKYCLTEEGYDVACAIRALLPEFSHIQKHPFLHESFDPISRPASSSLISRSVTRSVLHSPSPASVGTSQQHKSRTASGGKFQFWYIDSTGNRVEDMSSAMVRLDPADFITLRKIEFLESQRTHGFVSTLRLTDPSSAWRSGQATVFAFIQEETAPPTCSKFESGITGPSSGSTFPRTSHIPTPVSDDDDDDDWVALPAGPSKPSNAGSSAYMSDSLQRTISDGGTYDRSTRDTPIVEFTAHRTDKGKMVEREPTPIQSVKSIARRPLPRLSSHVQPARPLAEGSSIIDTTILPDFDPSKAIVFPTGSYEIVLILDTREIESKNSRDRFAEKLAEKGVKIETRALRLGDVCWIARRLDGLGGEEDECVLDYVVERKRLDDLCSSIRDGRYKEQCFRLSNSGIGNVFYLVEDWQTSHHMEYSGLQIMTAKSQIQVHNRFILKETHKLSESIDYLATMTGVIRSHLQSSALHIIPTRYLSRSSYLPLRAHLKTLDPGVTWHTSFQAYQDINDKSASATLRDKWARMLLCVKGMSAERVSAVIEEFETPRQMWHELKARVKEAQRAERESQAESLEGGSLGESASSHGGAKKKGKGKSKERGPDMFFADRIKGEGRRKIGDALSREVNASCAR</sequence>